<reference evidence="2 3" key="1">
    <citation type="submission" date="2018-05" db="EMBL/GenBank/DDBJ databases">
        <authorList>
            <person name="Goeker M."/>
            <person name="Huntemann M."/>
            <person name="Clum A."/>
            <person name="Pillay M."/>
            <person name="Palaniappan K."/>
            <person name="Varghese N."/>
            <person name="Mikhailova N."/>
            <person name="Stamatis D."/>
            <person name="Reddy T."/>
            <person name="Daum C."/>
            <person name="Shapiro N."/>
            <person name="Ivanova N."/>
            <person name="Kyrpides N."/>
            <person name="Woyke T."/>
        </authorList>
    </citation>
    <scope>NUCLEOTIDE SEQUENCE [LARGE SCALE GENOMIC DNA]</scope>
    <source>
        <strain evidence="2 3">DSM 26524</strain>
    </source>
</reference>
<dbReference type="SUPFAM" id="SSF46894">
    <property type="entry name" value="C-terminal effector domain of the bipartite response regulators"/>
    <property type="match status" value="1"/>
</dbReference>
<proteinExistence type="predicted"/>
<dbReference type="GO" id="GO:0006355">
    <property type="term" value="P:regulation of DNA-templated transcription"/>
    <property type="evidence" value="ECO:0007669"/>
    <property type="project" value="InterPro"/>
</dbReference>
<dbReference type="PRINTS" id="PR00038">
    <property type="entry name" value="HTHLUXR"/>
</dbReference>
<dbReference type="InterPro" id="IPR018656">
    <property type="entry name" value="DUF2087"/>
</dbReference>
<dbReference type="GO" id="GO:0003677">
    <property type="term" value="F:DNA binding"/>
    <property type="evidence" value="ECO:0007669"/>
    <property type="project" value="InterPro"/>
</dbReference>
<dbReference type="Gene3D" id="1.10.10.10">
    <property type="entry name" value="Winged helix-like DNA-binding domain superfamily/Winged helix DNA-binding domain"/>
    <property type="match status" value="1"/>
</dbReference>
<dbReference type="AlphaFoldDB" id="A0AB73T3U3"/>
<dbReference type="SMART" id="SM00421">
    <property type="entry name" value="HTH_LUXR"/>
    <property type="match status" value="1"/>
</dbReference>
<dbReference type="Proteomes" id="UP000245412">
    <property type="component" value="Unassembled WGS sequence"/>
</dbReference>
<name>A0AB73T3U3_9FIRM</name>
<comment type="caution">
    <text evidence="2">The sequence shown here is derived from an EMBL/GenBank/DDBJ whole genome shotgun (WGS) entry which is preliminary data.</text>
</comment>
<protein>
    <recommendedName>
        <fullName evidence="1">HTH luxR-type domain-containing protein</fullName>
    </recommendedName>
</protein>
<evidence type="ECO:0000313" key="3">
    <source>
        <dbReference type="Proteomes" id="UP000245412"/>
    </source>
</evidence>
<dbReference type="InterPro" id="IPR016032">
    <property type="entry name" value="Sig_transdc_resp-reg_C-effctor"/>
</dbReference>
<accession>A0AB73T3U3</accession>
<evidence type="ECO:0000313" key="2">
    <source>
        <dbReference type="EMBL" id="PWJ75202.1"/>
    </source>
</evidence>
<sequence>MNSKKEIWNHSIDDIVKGYTESEDGYECIVCGRTFERGRIYPENELLYDACGAVRKHVSAEHGNMADYILGQELGLTGLSEVQRQIMQLMSGGKNDKEIASAVGIAQSTVRNHRFKLREKEKQARMFLALTEALEKKTRSRIDISDKGVIEEIHSSATMIDERYGITEQERIKTVKTYMDENGGLKQFPAREKKKIILLREIMKNFKRDVEYTEAEVNRVLKRIYEEDYPGIRRALIEYGFMDRAADCSVYRVKE</sequence>
<dbReference type="InterPro" id="IPR000792">
    <property type="entry name" value="Tscrpt_reg_LuxR_C"/>
</dbReference>
<dbReference type="InterPro" id="IPR036388">
    <property type="entry name" value="WH-like_DNA-bd_sf"/>
</dbReference>
<keyword evidence="3" id="KW-1185">Reference proteome</keyword>
<gene>
    <name evidence="2" type="ORF">C7383_107209</name>
</gene>
<dbReference type="RefSeq" id="WP_109627078.1">
    <property type="nucleotide sequence ID" value="NZ_JANKBI010000024.1"/>
</dbReference>
<evidence type="ECO:0000259" key="1">
    <source>
        <dbReference type="SMART" id="SM00421"/>
    </source>
</evidence>
<dbReference type="EMBL" id="QGGY01000007">
    <property type="protein sequence ID" value="PWJ75202.1"/>
    <property type="molecule type" value="Genomic_DNA"/>
</dbReference>
<dbReference type="Pfam" id="PF00196">
    <property type="entry name" value="GerE"/>
    <property type="match status" value="1"/>
</dbReference>
<feature type="domain" description="HTH luxR-type" evidence="1">
    <location>
        <begin position="76"/>
        <end position="133"/>
    </location>
</feature>
<dbReference type="Pfam" id="PF09860">
    <property type="entry name" value="DUF2087"/>
    <property type="match status" value="1"/>
</dbReference>
<organism evidence="2 3">
    <name type="scientific">Murimonas intestini</name>
    <dbReference type="NCBI Taxonomy" id="1337051"/>
    <lineage>
        <taxon>Bacteria</taxon>
        <taxon>Bacillati</taxon>
        <taxon>Bacillota</taxon>
        <taxon>Clostridia</taxon>
        <taxon>Lachnospirales</taxon>
        <taxon>Lachnospiraceae</taxon>
        <taxon>Murimonas</taxon>
    </lineage>
</organism>